<dbReference type="InterPro" id="IPR013783">
    <property type="entry name" value="Ig-like_fold"/>
</dbReference>
<organism evidence="1 2">
    <name type="scientific">Mycobacterium yunnanensis</name>
    <dbReference type="NCBI Taxonomy" id="368477"/>
    <lineage>
        <taxon>Bacteria</taxon>
        <taxon>Bacillati</taxon>
        <taxon>Actinomycetota</taxon>
        <taxon>Actinomycetes</taxon>
        <taxon>Mycobacteriales</taxon>
        <taxon>Mycobacteriaceae</taxon>
        <taxon>Mycobacterium</taxon>
    </lineage>
</organism>
<dbReference type="InterPro" id="IPR036514">
    <property type="entry name" value="SGNH_hydro_sf"/>
</dbReference>
<dbReference type="Proteomes" id="UP001141629">
    <property type="component" value="Unassembled WGS sequence"/>
</dbReference>
<comment type="caution">
    <text evidence="1">The sequence shown here is derived from an EMBL/GenBank/DDBJ whole genome shotgun (WGS) entry which is preliminary data.</text>
</comment>
<protein>
    <recommendedName>
        <fullName evidence="3">Lysophospholipase L1</fullName>
    </recommendedName>
</protein>
<reference evidence="1" key="2">
    <citation type="journal article" date="2022" name="BMC Genomics">
        <title>Comparative genome analysis of mycobacteria focusing on tRNA and non-coding RNA.</title>
        <authorList>
            <person name="Behra P.R.K."/>
            <person name="Pettersson B.M.F."/>
            <person name="Ramesh M."/>
            <person name="Das S."/>
            <person name="Dasgupta S."/>
            <person name="Kirsebom L.A."/>
        </authorList>
    </citation>
    <scope>NUCLEOTIDE SEQUENCE</scope>
    <source>
        <strain evidence="1">DSM 44838</strain>
    </source>
</reference>
<dbReference type="CDD" id="cd00229">
    <property type="entry name" value="SGNH_hydrolase"/>
    <property type="match status" value="1"/>
</dbReference>
<evidence type="ECO:0000313" key="2">
    <source>
        <dbReference type="Proteomes" id="UP001141629"/>
    </source>
</evidence>
<dbReference type="GO" id="GO:0005975">
    <property type="term" value="P:carbohydrate metabolic process"/>
    <property type="evidence" value="ECO:0007669"/>
    <property type="project" value="UniProtKB-ARBA"/>
</dbReference>
<dbReference type="AlphaFoldDB" id="A0A9X3C4D4"/>
<keyword evidence="2" id="KW-1185">Reference proteome</keyword>
<dbReference type="Gene3D" id="3.40.50.1110">
    <property type="entry name" value="SGNH hydrolase"/>
    <property type="match status" value="1"/>
</dbReference>
<evidence type="ECO:0000313" key="1">
    <source>
        <dbReference type="EMBL" id="MCV7424326.1"/>
    </source>
</evidence>
<name>A0A9X3C4D4_9MYCO</name>
<dbReference type="Gene3D" id="2.60.40.10">
    <property type="entry name" value="Immunoglobulins"/>
    <property type="match status" value="1"/>
</dbReference>
<accession>A0A9X3C4D4</accession>
<dbReference type="SUPFAM" id="SSF52266">
    <property type="entry name" value="SGNH hydrolase"/>
    <property type="match status" value="1"/>
</dbReference>
<proteinExistence type="predicted"/>
<gene>
    <name evidence="1" type="ORF">H7K45_27640</name>
</gene>
<dbReference type="EMBL" id="JACKVK010000014">
    <property type="protein sequence ID" value="MCV7424326.1"/>
    <property type="molecule type" value="Genomic_DNA"/>
</dbReference>
<sequence length="729" mass="73549">MAKYLVSIDSTEDPGERLPTAVRDEIVSVLGSDGAAVREAIGAGTASTKADVGLGNVNNTADANKPVSAAQAAADAAVAAAAALSVKSGQPWWDSVFAAPAADDTPTVTVATTGAITGGTAVTPTPDYNGDTHFRYDGCLDVSSPGAGLVAAVQPSAVGATYALVPEFVTSAGCDKVDIAVKTNSAGVTMGLRITVNGRWLTLPLQWFTTTANTVHYVRLTFPTAKARSIRIETVNTASFGGVVVPAGETCTRPALDVRKRLLILADSYGKGANANSTTDPATNGCSQFETFPNHVAKLLGCDSVINLAIGGTGWTTDGGGKSVFGARIADILAASPHIVLVAGSRNDSTATSSQVFAAARDALAQLADVPIVEVCGPEDDGTVSGTSLAVLNEAVKQAARVAGRRFNDVLGVVTAPDKNSADNVHPSVLGAQKLAKAFYASLDRPRIDEMVAAAVGGRSSTDLTLSVSPSSSANVGATVTLTATQSVQRAGKVAFYANNVLIGTQTVASGVATQTTSSLATGAYTFTARFLPSNPILVKSVTSNAVGYTISANLGFVDHFATDGPLTATENGKAYTAFGSITGAASGGVASITTTSGTAYLAPDAGTPNGTGSVKLGGTLTGVSIPLRLVNQTNLLRLQVVSSQIVLQQVVANASSVVATGTGGAWASGDTISWVLNGDTITIRKNGVDVPGLTAITTSQFNTATRHGIGGTASASGVTFDDLTFVAA</sequence>
<dbReference type="RefSeq" id="WP_263999379.1">
    <property type="nucleotide sequence ID" value="NZ_JACKVK010000014.1"/>
</dbReference>
<evidence type="ECO:0008006" key="3">
    <source>
        <dbReference type="Google" id="ProtNLM"/>
    </source>
</evidence>
<reference evidence="1" key="1">
    <citation type="submission" date="2020-07" db="EMBL/GenBank/DDBJ databases">
        <authorList>
            <person name="Pettersson B.M.F."/>
            <person name="Behra P.R.K."/>
            <person name="Ramesh M."/>
            <person name="Das S."/>
            <person name="Dasgupta S."/>
            <person name="Kirsebom L.A."/>
        </authorList>
    </citation>
    <scope>NUCLEOTIDE SEQUENCE</scope>
    <source>
        <strain evidence="1">DSM 44838</strain>
    </source>
</reference>